<keyword evidence="5" id="KW-0256">Endoplasmic reticulum</keyword>
<evidence type="ECO:0000256" key="2">
    <source>
        <dbReference type="ARBA" id="ARBA00022692"/>
    </source>
</evidence>
<dbReference type="InterPro" id="IPR027417">
    <property type="entry name" value="P-loop_NTPase"/>
</dbReference>
<dbReference type="PANTHER" id="PTHR10751">
    <property type="entry name" value="GUANYLATE BINDING PROTEIN"/>
    <property type="match status" value="1"/>
</dbReference>
<dbReference type="FunFam" id="1.20.58.420:FF:000001">
    <property type="entry name" value="Atlastin-1 isoform 1"/>
    <property type="match status" value="1"/>
</dbReference>
<dbReference type="InterPro" id="IPR030386">
    <property type="entry name" value="G_GB1_RHD3_dom"/>
</dbReference>
<accession>A0A7D9HIM9</accession>
<dbReference type="Proteomes" id="UP001152795">
    <property type="component" value="Unassembled WGS sequence"/>
</dbReference>
<comment type="subcellular location">
    <subcellularLocation>
        <location evidence="1">Endoplasmic reticulum membrane</location>
        <topology evidence="1">Multi-pass membrane protein</topology>
    </subcellularLocation>
</comment>
<organism evidence="12 13">
    <name type="scientific">Paramuricea clavata</name>
    <name type="common">Red gorgonian</name>
    <name type="synonym">Violescent sea-whip</name>
    <dbReference type="NCBI Taxonomy" id="317549"/>
    <lineage>
        <taxon>Eukaryota</taxon>
        <taxon>Metazoa</taxon>
        <taxon>Cnidaria</taxon>
        <taxon>Anthozoa</taxon>
        <taxon>Octocorallia</taxon>
        <taxon>Malacalcyonacea</taxon>
        <taxon>Plexauridae</taxon>
        <taxon>Paramuricea</taxon>
    </lineage>
</organism>
<dbReference type="PROSITE" id="PS51715">
    <property type="entry name" value="G_GB1_RHD3"/>
    <property type="match status" value="1"/>
</dbReference>
<protein>
    <submittedName>
        <fullName evidence="12">Atlastin-2 isoform X1</fullName>
    </submittedName>
</protein>
<name>A0A7D9HIM9_PARCT</name>
<dbReference type="SUPFAM" id="SSF48340">
    <property type="entry name" value="Interferon-induced guanylate-binding protein 1 (GBP1), C-terminal domain"/>
    <property type="match status" value="1"/>
</dbReference>
<evidence type="ECO:0000256" key="4">
    <source>
        <dbReference type="ARBA" id="ARBA00022801"/>
    </source>
</evidence>
<proteinExistence type="inferred from homology"/>
<comment type="caution">
    <text evidence="12">The sequence shown here is derived from an EMBL/GenBank/DDBJ whole genome shotgun (WGS) entry which is preliminary data.</text>
</comment>
<keyword evidence="13" id="KW-1185">Reference proteome</keyword>
<keyword evidence="3" id="KW-0547">Nucleotide-binding</keyword>
<evidence type="ECO:0000313" key="12">
    <source>
        <dbReference type="EMBL" id="CAB3986060.1"/>
    </source>
</evidence>
<evidence type="ECO:0000313" key="13">
    <source>
        <dbReference type="Proteomes" id="UP001152795"/>
    </source>
</evidence>
<dbReference type="InterPro" id="IPR015894">
    <property type="entry name" value="Guanylate-bd_N"/>
</dbReference>
<dbReference type="Gene3D" id="1.20.58.420">
    <property type="entry name" value="AHSP"/>
    <property type="match status" value="1"/>
</dbReference>
<evidence type="ECO:0000256" key="10">
    <source>
        <dbReference type="ARBA" id="ARBA00049117"/>
    </source>
</evidence>
<keyword evidence="8" id="KW-0342">GTP-binding</keyword>
<dbReference type="CDD" id="cd01851">
    <property type="entry name" value="GBP"/>
    <property type="match status" value="1"/>
</dbReference>
<comment type="catalytic activity">
    <reaction evidence="10">
        <text>GTP + H2O = GDP + phosphate + H(+)</text>
        <dbReference type="Rhea" id="RHEA:19669"/>
        <dbReference type="ChEBI" id="CHEBI:15377"/>
        <dbReference type="ChEBI" id="CHEBI:15378"/>
        <dbReference type="ChEBI" id="CHEBI:37565"/>
        <dbReference type="ChEBI" id="CHEBI:43474"/>
        <dbReference type="ChEBI" id="CHEBI:58189"/>
    </reaction>
    <physiologicalReaction direction="left-to-right" evidence="10">
        <dbReference type="Rhea" id="RHEA:19670"/>
    </physiologicalReaction>
</comment>
<keyword evidence="2" id="KW-0812">Transmembrane</keyword>
<evidence type="ECO:0000256" key="9">
    <source>
        <dbReference type="ARBA" id="ARBA00023136"/>
    </source>
</evidence>
<keyword evidence="6" id="KW-0460">Magnesium</keyword>
<dbReference type="OrthoDB" id="7788754at2759"/>
<dbReference type="GO" id="GO:0005789">
    <property type="term" value="C:endoplasmic reticulum membrane"/>
    <property type="evidence" value="ECO:0007669"/>
    <property type="project" value="UniProtKB-SubCell"/>
</dbReference>
<evidence type="ECO:0000256" key="5">
    <source>
        <dbReference type="ARBA" id="ARBA00022824"/>
    </source>
</evidence>
<gene>
    <name evidence="12" type="ORF">PACLA_8A078888</name>
</gene>
<evidence type="ECO:0000256" key="6">
    <source>
        <dbReference type="ARBA" id="ARBA00022842"/>
    </source>
</evidence>
<keyword evidence="4" id="KW-0378">Hydrolase</keyword>
<dbReference type="Pfam" id="PF02263">
    <property type="entry name" value="GBP"/>
    <property type="match status" value="1"/>
</dbReference>
<dbReference type="GO" id="GO:0003924">
    <property type="term" value="F:GTPase activity"/>
    <property type="evidence" value="ECO:0007669"/>
    <property type="project" value="InterPro"/>
</dbReference>
<reference evidence="12" key="1">
    <citation type="submission" date="2020-04" db="EMBL/GenBank/DDBJ databases">
        <authorList>
            <person name="Alioto T."/>
            <person name="Alioto T."/>
            <person name="Gomez Garrido J."/>
        </authorList>
    </citation>
    <scope>NUCLEOTIDE SEQUENCE</scope>
    <source>
        <strain evidence="12">A484AB</strain>
    </source>
</reference>
<evidence type="ECO:0000256" key="8">
    <source>
        <dbReference type="ARBA" id="ARBA00023134"/>
    </source>
</evidence>
<evidence type="ECO:0000256" key="1">
    <source>
        <dbReference type="ARBA" id="ARBA00004477"/>
    </source>
</evidence>
<keyword evidence="9" id="KW-0472">Membrane</keyword>
<dbReference type="FunFam" id="3.40.50.300:FF:004169">
    <property type="entry name" value="Atlastin 3"/>
    <property type="match status" value="1"/>
</dbReference>
<dbReference type="InterPro" id="IPR036543">
    <property type="entry name" value="Guanylate-bd_C_sf"/>
</dbReference>
<keyword evidence="7" id="KW-1133">Transmembrane helix</keyword>
<dbReference type="AlphaFoldDB" id="A0A7D9HIM9"/>
<dbReference type="GO" id="GO:0005525">
    <property type="term" value="F:GTP binding"/>
    <property type="evidence" value="ECO:0007669"/>
    <property type="project" value="UniProtKB-KW"/>
</dbReference>
<sequence length="692" mass="77304">MVENIDRNGDMNGDLNDFDIVMGAQPVQIVATDEEEHSFTLNEDLLEEILVSDERLRDKKVVVISVAGAFRKGKSFLLDFFLRYLDRKDNPDRWLGEDNEVLTGFSWRGGSERETTGILLWSKPYLCTLPDGEEVAVILMDTQGSFDSTSTVKDCATVFALSTMLSSVQIYNITQNIQEDDLQHLQLFTEYGKLAIEESHETPFQSLLFLVRDWSFPYEASYGYNGGEAILGRRLETKPKQHNELIQVRNHIRSCFDKLACFLMPHPGLKVATSPTFEGQLADIDEGFKQNLRELIPSLLSSENLVVKKINGLPVTCRGLVEYFKAYIKIYQGDELPEPKSMLLATAEANNLAALASAKDLYSQKMEKVCGGDTPFLAPQELERRHEKYKSASLGMFHTTRKMGGAEFSREFAEKLEEDIGDAFINFVKLNDSKNIFNAARTPAVFFAIMVVAYLSSGFFGIVGIQSFAMLCNFIIVLSLMAIVTWAYVRFSGDLREFGQQLDQIAEIVWDEVKGRAQPRPLSQGDDGNGAKLTKAYEMYSFGVLLFISIVIPSSATSLRATIVPPTTIPAGCYYQGDFYPPGEVKSDPNGCYGVVCDPSGYVYYWDNFYCGSTPLPTTVAPTTPPGCYYNGQFYPPGEIESGNDGQGWCYGTYCTDDYHVISWDNFSCTPTTTLPPTTIPPYPTSFPPFSK</sequence>
<evidence type="ECO:0000256" key="11">
    <source>
        <dbReference type="PROSITE-ProRule" id="PRU01052"/>
    </source>
</evidence>
<evidence type="ECO:0000256" key="7">
    <source>
        <dbReference type="ARBA" id="ARBA00022989"/>
    </source>
</evidence>
<comment type="similarity">
    <text evidence="11">Belongs to the TRAFAC class dynamin-like GTPase superfamily. GB1/RHD3 GTPase family.</text>
</comment>
<dbReference type="Gene3D" id="3.40.50.300">
    <property type="entry name" value="P-loop containing nucleotide triphosphate hydrolases"/>
    <property type="match status" value="1"/>
</dbReference>
<dbReference type="SUPFAM" id="SSF52540">
    <property type="entry name" value="P-loop containing nucleoside triphosphate hydrolases"/>
    <property type="match status" value="1"/>
</dbReference>
<dbReference type="EMBL" id="CACRXK020000959">
    <property type="protein sequence ID" value="CAB3986060.1"/>
    <property type="molecule type" value="Genomic_DNA"/>
</dbReference>
<evidence type="ECO:0000256" key="3">
    <source>
        <dbReference type="ARBA" id="ARBA00022741"/>
    </source>
</evidence>
<dbReference type="FunFam" id="3.40.50.300:FF:003207">
    <property type="entry name" value="ATLastiN (Endoplasmic reticulum GTPase) related"/>
    <property type="match status" value="1"/>
</dbReference>